<dbReference type="PANTHER" id="PTHR30569:SF0">
    <property type="entry name" value="CYTOSINE PERMEASE"/>
    <property type="match status" value="1"/>
</dbReference>
<evidence type="ECO:0000256" key="1">
    <source>
        <dbReference type="ARBA" id="ARBA00004141"/>
    </source>
</evidence>
<proteinExistence type="inferred from homology"/>
<organism evidence="7 8">
    <name type="scientific">Endosaccharibacter trunci</name>
    <dbReference type="NCBI Taxonomy" id="2812733"/>
    <lineage>
        <taxon>Bacteria</taxon>
        <taxon>Pseudomonadati</taxon>
        <taxon>Pseudomonadota</taxon>
        <taxon>Alphaproteobacteria</taxon>
        <taxon>Acetobacterales</taxon>
        <taxon>Acetobacteraceae</taxon>
        <taxon>Endosaccharibacter</taxon>
    </lineage>
</organism>
<evidence type="ECO:0000256" key="5">
    <source>
        <dbReference type="ARBA" id="ARBA00023136"/>
    </source>
</evidence>
<feature type="transmembrane region" description="Helical" evidence="6">
    <location>
        <begin position="417"/>
        <end position="437"/>
    </location>
</feature>
<sequence length="457" mass="49817">MHVERHGIDPVPLAERTIPARDLFGIFVNFLLNPATILKGGMAVCAGLSLVEACVAETLGALLAIVFYIVMASVGTDYGIPGQVAARMAFGVQGAKWASSLPRLIVSIYFFAFQTIVGAMAIESVLRQITRHIPSLTVIAALFGVLQALVAIFGYQSLRWLSRAALPVKIVVLGYLLYMLAFNGPSPAFRPEAVLHFHAQGGWHWALFAVWVNISSAIWLSMTTDASDFCRYSRDRRAMWVSIVLACLLGASIATLFGAWGACATQGASNNTFQVAAAAHPELPTLLLIVVVTILDNWTINVLNLYTGGLSLNNIATRWGRLDCTLLTSALGVALTFWPNLLRAYLGEVGLIGSIFAPIAGVMTFDLVVLRRFAIHVPSLYESRGIYQYRFGINIIAIASMLVGIIFYSHIRQDQALRTIGTAVLSGLFYVTAMKLWHMLSPRNPLITVPSTERNSR</sequence>
<feature type="transmembrane region" description="Helical" evidence="6">
    <location>
        <begin position="133"/>
        <end position="152"/>
    </location>
</feature>
<comment type="similarity">
    <text evidence="2">Belongs to the purine-cytosine permease (2.A.39) family.</text>
</comment>
<dbReference type="InterPro" id="IPR001248">
    <property type="entry name" value="Pur-cyt_permease"/>
</dbReference>
<keyword evidence="3 6" id="KW-0812">Transmembrane</keyword>
<keyword evidence="5 6" id="KW-0472">Membrane</keyword>
<dbReference type="Gene3D" id="1.10.4160.10">
    <property type="entry name" value="Hydantoin permease"/>
    <property type="match status" value="1"/>
</dbReference>
<evidence type="ECO:0000256" key="3">
    <source>
        <dbReference type="ARBA" id="ARBA00022692"/>
    </source>
</evidence>
<feature type="transmembrane region" description="Helical" evidence="6">
    <location>
        <begin position="391"/>
        <end position="411"/>
    </location>
</feature>
<evidence type="ECO:0000256" key="2">
    <source>
        <dbReference type="ARBA" id="ARBA00008974"/>
    </source>
</evidence>
<evidence type="ECO:0000256" key="6">
    <source>
        <dbReference type="SAM" id="Phobius"/>
    </source>
</evidence>
<comment type="subcellular location">
    <subcellularLocation>
        <location evidence="1">Membrane</location>
        <topology evidence="1">Multi-pass membrane protein</topology>
    </subcellularLocation>
</comment>
<dbReference type="PANTHER" id="PTHR30569">
    <property type="entry name" value="CYTOSINE TRANSPORTER CODB"/>
    <property type="match status" value="1"/>
</dbReference>
<name>A0ABT1WAS6_9PROT</name>
<dbReference type="RefSeq" id="WP_422864407.1">
    <property type="nucleotide sequence ID" value="NZ_JAMSKV010000008.1"/>
</dbReference>
<keyword evidence="8" id="KW-1185">Reference proteome</keyword>
<protein>
    <submittedName>
        <fullName evidence="7">Cytosine permease</fullName>
    </submittedName>
</protein>
<dbReference type="Pfam" id="PF02133">
    <property type="entry name" value="Transp_cyt_pur"/>
    <property type="match status" value="1"/>
</dbReference>
<dbReference type="InterPro" id="IPR030191">
    <property type="entry name" value="CodB"/>
</dbReference>
<feature type="transmembrane region" description="Helical" evidence="6">
    <location>
        <begin position="101"/>
        <end position="121"/>
    </location>
</feature>
<evidence type="ECO:0000256" key="4">
    <source>
        <dbReference type="ARBA" id="ARBA00022989"/>
    </source>
</evidence>
<feature type="transmembrane region" description="Helical" evidence="6">
    <location>
        <begin position="59"/>
        <end position="80"/>
    </location>
</feature>
<feature type="transmembrane region" description="Helical" evidence="6">
    <location>
        <begin position="319"/>
        <end position="338"/>
    </location>
</feature>
<comment type="caution">
    <text evidence="7">The sequence shown here is derived from an EMBL/GenBank/DDBJ whole genome shotgun (WGS) entry which is preliminary data.</text>
</comment>
<gene>
    <name evidence="7" type="ORF">NFI95_10770</name>
</gene>
<feature type="transmembrane region" description="Helical" evidence="6">
    <location>
        <begin position="350"/>
        <end position="370"/>
    </location>
</feature>
<reference evidence="7 8" key="1">
    <citation type="submission" date="2022-06" db="EMBL/GenBank/DDBJ databases">
        <title>Endosaccharibacter gen. nov., sp. nov., endophytic bacteria isolated from sugarcane.</title>
        <authorList>
            <person name="Pitiwittayakul N."/>
            <person name="Yukphan P."/>
            <person name="Charoenyingcharoen P."/>
            <person name="Tanasupawat S."/>
        </authorList>
    </citation>
    <scope>NUCLEOTIDE SEQUENCE [LARGE SCALE GENOMIC DNA]</scope>
    <source>
        <strain evidence="7 8">KSS8</strain>
    </source>
</reference>
<feature type="transmembrane region" description="Helical" evidence="6">
    <location>
        <begin position="283"/>
        <end position="307"/>
    </location>
</feature>
<dbReference type="Proteomes" id="UP001524587">
    <property type="component" value="Unassembled WGS sequence"/>
</dbReference>
<feature type="transmembrane region" description="Helical" evidence="6">
    <location>
        <begin position="202"/>
        <end position="220"/>
    </location>
</feature>
<feature type="transmembrane region" description="Helical" evidence="6">
    <location>
        <begin position="164"/>
        <end position="182"/>
    </location>
</feature>
<accession>A0ABT1WAS6</accession>
<evidence type="ECO:0000313" key="8">
    <source>
        <dbReference type="Proteomes" id="UP001524587"/>
    </source>
</evidence>
<feature type="transmembrane region" description="Helical" evidence="6">
    <location>
        <begin position="240"/>
        <end position="263"/>
    </location>
</feature>
<dbReference type="EMBL" id="JAMSKV010000008">
    <property type="protein sequence ID" value="MCQ8278928.1"/>
    <property type="molecule type" value="Genomic_DNA"/>
</dbReference>
<keyword evidence="4 6" id="KW-1133">Transmembrane helix</keyword>
<evidence type="ECO:0000313" key="7">
    <source>
        <dbReference type="EMBL" id="MCQ8278928.1"/>
    </source>
</evidence>